<evidence type="ECO:0000256" key="3">
    <source>
        <dbReference type="ARBA" id="ARBA00023015"/>
    </source>
</evidence>
<dbReference type="Proteomes" id="UP000694867">
    <property type="component" value="Unplaced"/>
</dbReference>
<evidence type="ECO:0000256" key="5">
    <source>
        <dbReference type="ARBA" id="ARBA00023163"/>
    </source>
</evidence>
<dbReference type="KEGG" id="goe:100909275"/>
<dbReference type="AlphaFoldDB" id="A0AAJ6VZR7"/>
<proteinExistence type="inferred from homology"/>
<dbReference type="GO" id="GO:0000981">
    <property type="term" value="F:DNA-binding transcription factor activity, RNA polymerase II-specific"/>
    <property type="evidence" value="ECO:0007669"/>
    <property type="project" value="TreeGrafter"/>
</dbReference>
<dbReference type="Pfam" id="PF00010">
    <property type="entry name" value="HLH"/>
    <property type="match status" value="1"/>
</dbReference>
<evidence type="ECO:0000259" key="9">
    <source>
        <dbReference type="PROSITE" id="PS50888"/>
    </source>
</evidence>
<keyword evidence="6" id="KW-0539">Nucleus</keyword>
<feature type="compositionally biased region" description="Low complexity" evidence="8">
    <location>
        <begin position="240"/>
        <end position="253"/>
    </location>
</feature>
<dbReference type="CDD" id="cd11397">
    <property type="entry name" value="bHLHzip_MITF_like"/>
    <property type="match status" value="1"/>
</dbReference>
<evidence type="ECO:0000313" key="11">
    <source>
        <dbReference type="RefSeq" id="XP_003746009.1"/>
    </source>
</evidence>
<feature type="region of interest" description="Disordered" evidence="8">
    <location>
        <begin position="233"/>
        <end position="257"/>
    </location>
</feature>
<name>A0AAJ6VZR7_9ACAR</name>
<evidence type="ECO:0000256" key="4">
    <source>
        <dbReference type="ARBA" id="ARBA00023125"/>
    </source>
</evidence>
<dbReference type="GeneID" id="100909275"/>
<feature type="coiled-coil region" evidence="7">
    <location>
        <begin position="166"/>
        <end position="200"/>
    </location>
</feature>
<sequence length="282" mass="31383">MTLAHEESRAASKERLFPFDDVLDGLSQLTNGDDFSLFELPSTVPTSNSAQSTTANVSLPSASDMDDLWTPTLASSCPAELAMVKSESSSCEFFTESDLKSIAKERQKKDNHNMIERRRRFNINDRIKELGTLLPRNTDRHYELVRDIRQNKGTILKATVDYLKTLKQENERMGAIEEKQKYLENQNKQLMVRIHQLEVQVANAQGPVTTSTAMVRCSSPTPSPWTSEFYVKREPSADDPSSPSSGMGSSSPGTTCTLLTGTYDEMMVTEEGSDPLLSSIIN</sequence>
<gene>
    <name evidence="11" type="primary">LOC100909275</name>
</gene>
<dbReference type="PROSITE" id="PS50888">
    <property type="entry name" value="BHLH"/>
    <property type="match status" value="1"/>
</dbReference>
<organism evidence="10 11">
    <name type="scientific">Galendromus occidentalis</name>
    <name type="common">western predatory mite</name>
    <dbReference type="NCBI Taxonomy" id="34638"/>
    <lineage>
        <taxon>Eukaryota</taxon>
        <taxon>Metazoa</taxon>
        <taxon>Ecdysozoa</taxon>
        <taxon>Arthropoda</taxon>
        <taxon>Chelicerata</taxon>
        <taxon>Arachnida</taxon>
        <taxon>Acari</taxon>
        <taxon>Parasitiformes</taxon>
        <taxon>Mesostigmata</taxon>
        <taxon>Gamasina</taxon>
        <taxon>Phytoseioidea</taxon>
        <taxon>Phytoseiidae</taxon>
        <taxon>Typhlodrominae</taxon>
        <taxon>Galendromus</taxon>
    </lineage>
</organism>
<evidence type="ECO:0000256" key="1">
    <source>
        <dbReference type="ARBA" id="ARBA00004123"/>
    </source>
</evidence>
<reference evidence="11" key="1">
    <citation type="submission" date="2025-08" db="UniProtKB">
        <authorList>
            <consortium name="RefSeq"/>
        </authorList>
    </citation>
    <scope>IDENTIFICATION</scope>
</reference>
<keyword evidence="5" id="KW-0804">Transcription</keyword>
<dbReference type="CTD" id="4286"/>
<dbReference type="PANTHER" id="PTHR45776">
    <property type="entry name" value="MIP04163P"/>
    <property type="match status" value="1"/>
</dbReference>
<comment type="subcellular location">
    <subcellularLocation>
        <location evidence="1">Nucleus</location>
    </subcellularLocation>
</comment>
<protein>
    <submittedName>
        <fullName evidence="11">Microphthalmia-associated transcription factor</fullName>
    </submittedName>
</protein>
<keyword evidence="4" id="KW-0238">DNA-binding</keyword>
<dbReference type="Gene3D" id="4.10.280.10">
    <property type="entry name" value="Helix-loop-helix DNA-binding domain"/>
    <property type="match status" value="1"/>
</dbReference>
<evidence type="ECO:0000256" key="6">
    <source>
        <dbReference type="ARBA" id="ARBA00023242"/>
    </source>
</evidence>
<evidence type="ECO:0000256" key="7">
    <source>
        <dbReference type="SAM" id="Coils"/>
    </source>
</evidence>
<feature type="domain" description="BHLH" evidence="9">
    <location>
        <begin position="107"/>
        <end position="166"/>
    </location>
</feature>
<evidence type="ECO:0000256" key="2">
    <source>
        <dbReference type="ARBA" id="ARBA00008289"/>
    </source>
</evidence>
<comment type="similarity">
    <text evidence="2">Belongs to the MiT/TFE family.</text>
</comment>
<dbReference type="SMART" id="SM00353">
    <property type="entry name" value="HLH"/>
    <property type="match status" value="1"/>
</dbReference>
<accession>A0AAJ6VZR7</accession>
<dbReference type="SUPFAM" id="SSF47459">
    <property type="entry name" value="HLH, helix-loop-helix DNA-binding domain"/>
    <property type="match status" value="1"/>
</dbReference>
<keyword evidence="3" id="KW-0805">Transcription regulation</keyword>
<dbReference type="InterPro" id="IPR011598">
    <property type="entry name" value="bHLH_dom"/>
</dbReference>
<dbReference type="GO" id="GO:0000978">
    <property type="term" value="F:RNA polymerase II cis-regulatory region sequence-specific DNA binding"/>
    <property type="evidence" value="ECO:0007669"/>
    <property type="project" value="TreeGrafter"/>
</dbReference>
<keyword evidence="10" id="KW-1185">Reference proteome</keyword>
<dbReference type="GO" id="GO:0046983">
    <property type="term" value="F:protein dimerization activity"/>
    <property type="evidence" value="ECO:0007669"/>
    <property type="project" value="InterPro"/>
</dbReference>
<evidence type="ECO:0000313" key="10">
    <source>
        <dbReference type="Proteomes" id="UP000694867"/>
    </source>
</evidence>
<dbReference type="PANTHER" id="PTHR45776:SF2">
    <property type="entry name" value="MIP04163P"/>
    <property type="match status" value="1"/>
</dbReference>
<keyword evidence="7" id="KW-0175">Coiled coil</keyword>
<dbReference type="RefSeq" id="XP_003746009.1">
    <property type="nucleotide sequence ID" value="XM_003745961.2"/>
</dbReference>
<dbReference type="GO" id="GO:0005634">
    <property type="term" value="C:nucleus"/>
    <property type="evidence" value="ECO:0007669"/>
    <property type="project" value="UniProtKB-SubCell"/>
</dbReference>
<dbReference type="InterPro" id="IPR036638">
    <property type="entry name" value="HLH_DNA-bd_sf"/>
</dbReference>
<evidence type="ECO:0000256" key="8">
    <source>
        <dbReference type="SAM" id="MobiDB-lite"/>
    </source>
</evidence>